<dbReference type="PANTHER" id="PTHR34204">
    <property type="entry name" value="RNA-BINDING ASCH DOMAIN PROTEIN"/>
    <property type="match status" value="1"/>
</dbReference>
<dbReference type="PANTHER" id="PTHR34204:SF2">
    <property type="entry name" value="RNA-BINDING ASCH DOMAIN PROTEIN"/>
    <property type="match status" value="1"/>
</dbReference>
<dbReference type="EMBL" id="JADFTS010000002">
    <property type="protein sequence ID" value="KAF9618639.1"/>
    <property type="molecule type" value="Genomic_DNA"/>
</dbReference>
<gene>
    <name evidence="2" type="ORF">IFM89_002334</name>
</gene>
<proteinExistence type="predicted"/>
<dbReference type="Gene3D" id="2.30.130.30">
    <property type="entry name" value="Hypothetical protein"/>
    <property type="match status" value="1"/>
</dbReference>
<dbReference type="AlphaFoldDB" id="A0A835M9D6"/>
<evidence type="ECO:0000259" key="1">
    <source>
        <dbReference type="Pfam" id="PF04266"/>
    </source>
</evidence>
<dbReference type="InterPro" id="IPR007374">
    <property type="entry name" value="ASCH_domain"/>
</dbReference>
<evidence type="ECO:0000313" key="3">
    <source>
        <dbReference type="Proteomes" id="UP000631114"/>
    </source>
</evidence>
<dbReference type="OrthoDB" id="112749at2759"/>
<organism evidence="2 3">
    <name type="scientific">Coptis chinensis</name>
    <dbReference type="NCBI Taxonomy" id="261450"/>
    <lineage>
        <taxon>Eukaryota</taxon>
        <taxon>Viridiplantae</taxon>
        <taxon>Streptophyta</taxon>
        <taxon>Embryophyta</taxon>
        <taxon>Tracheophyta</taxon>
        <taxon>Spermatophyta</taxon>
        <taxon>Magnoliopsida</taxon>
        <taxon>Ranunculales</taxon>
        <taxon>Ranunculaceae</taxon>
        <taxon>Coptidoideae</taxon>
        <taxon>Coptis</taxon>
    </lineage>
</organism>
<accession>A0A835M9D6</accession>
<protein>
    <recommendedName>
        <fullName evidence="1">ASCH domain-containing protein</fullName>
    </recommendedName>
</protein>
<keyword evidence="3" id="KW-1185">Reference proteome</keyword>
<evidence type="ECO:0000313" key="2">
    <source>
        <dbReference type="EMBL" id="KAF9618639.1"/>
    </source>
</evidence>
<dbReference type="Proteomes" id="UP000631114">
    <property type="component" value="Unassembled WGS sequence"/>
</dbReference>
<comment type="caution">
    <text evidence="2">The sequence shown here is derived from an EMBL/GenBank/DDBJ whole genome shotgun (WGS) entry which is preliminary data.</text>
</comment>
<feature type="domain" description="ASCH" evidence="1">
    <location>
        <begin position="138"/>
        <end position="204"/>
    </location>
</feature>
<name>A0A835M9D6_9MAGN</name>
<dbReference type="InterPro" id="IPR015947">
    <property type="entry name" value="PUA-like_sf"/>
</dbReference>
<reference evidence="2 3" key="1">
    <citation type="submission" date="2020-10" db="EMBL/GenBank/DDBJ databases">
        <title>The Coptis chinensis genome and diversification of protoberbering-type alkaloids.</title>
        <authorList>
            <person name="Wang B."/>
            <person name="Shu S."/>
            <person name="Song C."/>
            <person name="Liu Y."/>
        </authorList>
    </citation>
    <scope>NUCLEOTIDE SEQUENCE [LARGE SCALE GENOMIC DNA]</scope>
    <source>
        <strain evidence="2">HL-2020</strain>
        <tissue evidence="2">Leaf</tissue>
    </source>
</reference>
<sequence>MEEASQPSSPGVSPVKLSDCMEHLLHLILSSSLNDTLEIDLGLSKSYCSNLLIPDPAHSTNFNVSDGLVGVPPYPLYTRLASALHHCISSGTFVRTSHAVVPFEEDGLLEERKDGWNKLILDKGNELVNMLKAVKFQLHVQEPFFSQLKAGVKTIEGRCAVGDYERIQSGDLLLFNKCLLLEVQDVERYTSFSAMLEAKSLERVLPGIKTIEQGRTPKPCSSYPSQIPMSVYLFSGAQIYHNFYAEEKEKLNGVVAICVTKLVSQPYITVANIVSGLSYEGIANLLGLVHTVGTVGDALPPPISALLSSFLIPHKATVRGSSALSEGARALAKHVNRASNGWWGSFDGNDSNKNRLALGVISHLVTHSSWINIHYIQPDGCILEIRVAEGYGARWSKDGSKFIGFVEPHMTDGHLKRWMH</sequence>
<dbReference type="Pfam" id="PF04266">
    <property type="entry name" value="ASCH"/>
    <property type="match status" value="1"/>
</dbReference>
<dbReference type="SUPFAM" id="SSF88697">
    <property type="entry name" value="PUA domain-like"/>
    <property type="match status" value="1"/>
</dbReference>